<name>A0A5B9MNT5_9BACT</name>
<dbReference type="AlphaFoldDB" id="A0A5B9MNT5"/>
<feature type="domain" description="Protein kinase" evidence="1">
    <location>
        <begin position="1"/>
        <end position="109"/>
    </location>
</feature>
<evidence type="ECO:0000313" key="3">
    <source>
        <dbReference type="Proteomes" id="UP000321353"/>
    </source>
</evidence>
<dbReference type="PROSITE" id="PS50011">
    <property type="entry name" value="PROTEIN_KINASE_DOM"/>
    <property type="match status" value="1"/>
</dbReference>
<dbReference type="InterPro" id="IPR011009">
    <property type="entry name" value="Kinase-like_dom_sf"/>
</dbReference>
<dbReference type="InterPro" id="IPR000719">
    <property type="entry name" value="Prot_kinase_dom"/>
</dbReference>
<accession>A0A5B9MNT5</accession>
<sequence>MRPDSRRVLRTRRITKAKLCPAPTSERTATVQPPQNLDCGRLTDFGFSQASLEASSPLLGGTLGFAAPEQIAPAFGRISPQTDIYAIGGLIHWYLYGKPPMRATVLPKP</sequence>
<proteinExistence type="predicted"/>
<evidence type="ECO:0000259" key="1">
    <source>
        <dbReference type="PROSITE" id="PS50011"/>
    </source>
</evidence>
<keyword evidence="3" id="KW-1185">Reference proteome</keyword>
<reference evidence="2 3" key="1">
    <citation type="submission" date="2019-02" db="EMBL/GenBank/DDBJ databases">
        <title>Planctomycetal bacteria perform biofilm scaping via a novel small molecule.</title>
        <authorList>
            <person name="Jeske O."/>
            <person name="Boedeker C."/>
            <person name="Wiegand S."/>
            <person name="Breitling P."/>
            <person name="Kallscheuer N."/>
            <person name="Jogler M."/>
            <person name="Rohde M."/>
            <person name="Petersen J."/>
            <person name="Medema M.H."/>
            <person name="Surup F."/>
            <person name="Jogler C."/>
        </authorList>
    </citation>
    <scope>NUCLEOTIDE SEQUENCE [LARGE SCALE GENOMIC DNA]</scope>
    <source>
        <strain evidence="2 3">Mal15</strain>
    </source>
</reference>
<gene>
    <name evidence="2" type="ORF">Mal15_67450</name>
</gene>
<dbReference type="SUPFAM" id="SSF56112">
    <property type="entry name" value="Protein kinase-like (PK-like)"/>
    <property type="match status" value="1"/>
</dbReference>
<dbReference type="Gene3D" id="1.10.510.10">
    <property type="entry name" value="Transferase(Phosphotransferase) domain 1"/>
    <property type="match status" value="1"/>
</dbReference>
<dbReference type="KEGG" id="smam:Mal15_67450"/>
<dbReference type="GO" id="GO:0005524">
    <property type="term" value="F:ATP binding"/>
    <property type="evidence" value="ECO:0007669"/>
    <property type="project" value="InterPro"/>
</dbReference>
<dbReference type="EMBL" id="CP036264">
    <property type="protein sequence ID" value="QEG02624.1"/>
    <property type="molecule type" value="Genomic_DNA"/>
</dbReference>
<dbReference type="GO" id="GO:0004672">
    <property type="term" value="F:protein kinase activity"/>
    <property type="evidence" value="ECO:0007669"/>
    <property type="project" value="InterPro"/>
</dbReference>
<protein>
    <recommendedName>
        <fullName evidence="1">Protein kinase domain-containing protein</fullName>
    </recommendedName>
</protein>
<dbReference type="Proteomes" id="UP000321353">
    <property type="component" value="Chromosome"/>
</dbReference>
<evidence type="ECO:0000313" key="2">
    <source>
        <dbReference type="EMBL" id="QEG02624.1"/>
    </source>
</evidence>
<organism evidence="2 3">
    <name type="scientific">Stieleria maiorica</name>
    <dbReference type="NCBI Taxonomy" id="2795974"/>
    <lineage>
        <taxon>Bacteria</taxon>
        <taxon>Pseudomonadati</taxon>
        <taxon>Planctomycetota</taxon>
        <taxon>Planctomycetia</taxon>
        <taxon>Pirellulales</taxon>
        <taxon>Pirellulaceae</taxon>
        <taxon>Stieleria</taxon>
    </lineage>
</organism>